<dbReference type="Pfam" id="PF14670">
    <property type="entry name" value="FXa_inhibition"/>
    <property type="match status" value="1"/>
</dbReference>
<feature type="region of interest" description="Disordered" evidence="6">
    <location>
        <begin position="156"/>
        <end position="178"/>
    </location>
</feature>
<dbReference type="EMBL" id="OA887338">
    <property type="protein sequence ID" value="CAD7283380.1"/>
    <property type="molecule type" value="Genomic_DNA"/>
</dbReference>
<dbReference type="Pfam" id="PF07645">
    <property type="entry name" value="EGF_CA"/>
    <property type="match status" value="2"/>
</dbReference>
<dbReference type="AlphaFoldDB" id="A0A7R9GK59"/>
<dbReference type="InterPro" id="IPR018097">
    <property type="entry name" value="EGF_Ca-bd_CS"/>
</dbReference>
<dbReference type="FunFam" id="2.10.25.10:FF:000240">
    <property type="entry name" value="Vitamin K-dependent protein S"/>
    <property type="match status" value="1"/>
</dbReference>
<dbReference type="EMBL" id="CAJPEX010005301">
    <property type="protein sequence ID" value="CAG0923532.1"/>
    <property type="molecule type" value="Genomic_DNA"/>
</dbReference>
<dbReference type="InterPro" id="IPR052071">
    <property type="entry name" value="SCUB_EGF-like_domain"/>
</dbReference>
<dbReference type="InterPro" id="IPR000742">
    <property type="entry name" value="EGF"/>
</dbReference>
<dbReference type="InterPro" id="IPR001881">
    <property type="entry name" value="EGF-like_Ca-bd_dom"/>
</dbReference>
<dbReference type="InterPro" id="IPR049883">
    <property type="entry name" value="NOTCH1_EGF-like"/>
</dbReference>
<dbReference type="PROSITE" id="PS00010">
    <property type="entry name" value="ASX_HYDROXYL"/>
    <property type="match status" value="1"/>
</dbReference>
<dbReference type="GO" id="GO:0005509">
    <property type="term" value="F:calcium ion binding"/>
    <property type="evidence" value="ECO:0007669"/>
    <property type="project" value="InterPro"/>
</dbReference>
<feature type="domain" description="EGF-like" evidence="7">
    <location>
        <begin position="279"/>
        <end position="320"/>
    </location>
</feature>
<dbReference type="GO" id="GO:0005615">
    <property type="term" value="C:extracellular space"/>
    <property type="evidence" value="ECO:0007669"/>
    <property type="project" value="TreeGrafter"/>
</dbReference>
<dbReference type="SUPFAM" id="SSF57196">
    <property type="entry name" value="EGF/Laminin"/>
    <property type="match status" value="4"/>
</dbReference>
<comment type="caution">
    <text evidence="5">Lacks conserved residue(s) required for the propagation of feature annotation.</text>
</comment>
<dbReference type="PROSITE" id="PS01187">
    <property type="entry name" value="EGF_CA"/>
    <property type="match status" value="1"/>
</dbReference>
<dbReference type="Gene3D" id="2.10.25.10">
    <property type="entry name" value="Laminin"/>
    <property type="match status" value="5"/>
</dbReference>
<keyword evidence="2" id="KW-0732">Signal</keyword>
<evidence type="ECO:0000313" key="9">
    <source>
        <dbReference type="Proteomes" id="UP000678499"/>
    </source>
</evidence>
<dbReference type="PANTHER" id="PTHR24046">
    <property type="entry name" value="SIGNAL PEPTIDE, CUB AND EGF-LIKE DOMAIN-CONTAINING"/>
    <property type="match status" value="1"/>
</dbReference>
<reference evidence="8" key="1">
    <citation type="submission" date="2020-11" db="EMBL/GenBank/DDBJ databases">
        <authorList>
            <person name="Tran Van P."/>
        </authorList>
    </citation>
    <scope>NUCLEOTIDE SEQUENCE</scope>
</reference>
<dbReference type="PANTHER" id="PTHR24046:SF7">
    <property type="entry name" value="CUB DOMAIN-CONTAINING PROTEIN"/>
    <property type="match status" value="1"/>
</dbReference>
<dbReference type="GO" id="GO:0009986">
    <property type="term" value="C:cell surface"/>
    <property type="evidence" value="ECO:0007669"/>
    <property type="project" value="TreeGrafter"/>
</dbReference>
<evidence type="ECO:0000256" key="2">
    <source>
        <dbReference type="ARBA" id="ARBA00022729"/>
    </source>
</evidence>
<dbReference type="PROSITE" id="PS01186">
    <property type="entry name" value="EGF_2"/>
    <property type="match status" value="3"/>
</dbReference>
<proteinExistence type="predicted"/>
<feature type="non-terminal residue" evidence="8">
    <location>
        <position position="1"/>
    </location>
</feature>
<keyword evidence="3" id="KW-0677">Repeat</keyword>
<evidence type="ECO:0000256" key="5">
    <source>
        <dbReference type="PROSITE-ProRule" id="PRU00076"/>
    </source>
</evidence>
<evidence type="ECO:0000256" key="4">
    <source>
        <dbReference type="ARBA" id="ARBA00023157"/>
    </source>
</evidence>
<evidence type="ECO:0000259" key="7">
    <source>
        <dbReference type="PROSITE" id="PS50026"/>
    </source>
</evidence>
<protein>
    <recommendedName>
        <fullName evidence="7">EGF-like domain-containing protein</fullName>
    </recommendedName>
</protein>
<dbReference type="FunFam" id="2.10.25.10:FF:000038">
    <property type="entry name" value="Fibrillin 2"/>
    <property type="match status" value="1"/>
</dbReference>
<name>A0A7R9GK59_9CRUS</name>
<dbReference type="GO" id="GO:0007165">
    <property type="term" value="P:signal transduction"/>
    <property type="evidence" value="ECO:0007669"/>
    <property type="project" value="TreeGrafter"/>
</dbReference>
<dbReference type="InterPro" id="IPR000152">
    <property type="entry name" value="EGF-type_Asp/Asn_hydroxyl_site"/>
</dbReference>
<dbReference type="SMART" id="SM00179">
    <property type="entry name" value="EGF_CA"/>
    <property type="match status" value="3"/>
</dbReference>
<keyword evidence="1 5" id="KW-0245">EGF-like domain</keyword>
<dbReference type="SMART" id="SM00181">
    <property type="entry name" value="EGF"/>
    <property type="match status" value="6"/>
</dbReference>
<dbReference type="PROSITE" id="PS50026">
    <property type="entry name" value="EGF_3"/>
    <property type="match status" value="2"/>
</dbReference>
<dbReference type="OrthoDB" id="10045365at2759"/>
<dbReference type="Proteomes" id="UP000678499">
    <property type="component" value="Unassembled WGS sequence"/>
</dbReference>
<sequence length="713" mass="78417">MMSERAGILATTTRAVASDSVLIDLTKGSVRGYDSRIQFLQKPSWPKNSTLAQPKCAHQALIKVSLGKRERLIRLQLQFKRSSLWSFHLSDSLRARGSLRYVLGDSEAPYTEVWLYNGLLNVLGDNEYRSATRDVPKKKLDLNPLQIFGEPVAKPRRFRRRRTSGRRRKSSSTPHRPKRKLKLVAGKHFLSWKGEDFQDYLPHPSLFTFRSADNEVPVRITRTEASEDPIFGNLQHEPGTHEDGDEEEVVYIGLNRVVDSSVNRSGSGLCKVMISLSKPRDDCSGQQNDCGPNAICKRATKDKQVCICKPGWQRNGKTCTDYDECQIQNGGCVHHCLNYEGNFTCGCREGFAVPPTVSTLTSARITPSNVTDANTNASTRLAATSVLAPREMDAECEELNCAHTCVTGKNHVNGTQSQHQPFMSALNDDPSASPNHGSIIDQFPHQQSSSTTQRGFTTAVAAATASLSNSSLSVSAKKRCRCLSGFFPNPPDFRTCRRTCAIGNGGCQHYCRDSRRGPVCSCHSNYVLSSVDNATCLDDDERLSPADRLRCVDVDECSVDSGACQFHCHNTVGSYSCSCPKGFQLFGGHRCGDFDECSVNNGGCAQICVNLPGKHECKCRPGFRLHPNERDCVDATICLPLPTPSKANMTCSTSYDGFYEETCHVECVSVTGFLLRSLSNARSTTLTCGARTRYQWTDPEGNDGLPSAAFGCS</sequence>
<feature type="domain" description="EGF-like" evidence="7">
    <location>
        <begin position="553"/>
        <end position="592"/>
    </location>
</feature>
<evidence type="ECO:0000256" key="6">
    <source>
        <dbReference type="SAM" id="MobiDB-lite"/>
    </source>
</evidence>
<evidence type="ECO:0000256" key="3">
    <source>
        <dbReference type="ARBA" id="ARBA00022737"/>
    </source>
</evidence>
<evidence type="ECO:0000313" key="8">
    <source>
        <dbReference type="EMBL" id="CAD7283380.1"/>
    </source>
</evidence>
<gene>
    <name evidence="8" type="ORF">NMOB1V02_LOCUS10996</name>
</gene>
<organism evidence="8">
    <name type="scientific">Notodromas monacha</name>
    <dbReference type="NCBI Taxonomy" id="399045"/>
    <lineage>
        <taxon>Eukaryota</taxon>
        <taxon>Metazoa</taxon>
        <taxon>Ecdysozoa</taxon>
        <taxon>Arthropoda</taxon>
        <taxon>Crustacea</taxon>
        <taxon>Oligostraca</taxon>
        <taxon>Ostracoda</taxon>
        <taxon>Podocopa</taxon>
        <taxon>Podocopida</taxon>
        <taxon>Cypridocopina</taxon>
        <taxon>Cypridoidea</taxon>
        <taxon>Cyprididae</taxon>
        <taxon>Notodromas</taxon>
    </lineage>
</organism>
<dbReference type="CDD" id="cd00054">
    <property type="entry name" value="EGF_CA"/>
    <property type="match status" value="1"/>
</dbReference>
<keyword evidence="9" id="KW-1185">Reference proteome</keyword>
<accession>A0A7R9GK59</accession>
<keyword evidence="4" id="KW-1015">Disulfide bond</keyword>
<evidence type="ECO:0000256" key="1">
    <source>
        <dbReference type="ARBA" id="ARBA00022536"/>
    </source>
</evidence>